<accession>A0AC35TZ48</accession>
<name>A0AC35TZ48_9BILA</name>
<reference evidence="2" key="1">
    <citation type="submission" date="2016-11" db="UniProtKB">
        <authorList>
            <consortium name="WormBaseParasite"/>
        </authorList>
    </citation>
    <scope>IDENTIFICATION</scope>
    <source>
        <strain evidence="2">KR3021</strain>
    </source>
</reference>
<protein>
    <submittedName>
        <fullName evidence="2">Baculoviral IAP repeat-containing protein 5</fullName>
    </submittedName>
</protein>
<sequence length="160" mass="18047">MAKSSYNLSVTLDSLRNPTTTDLLAAKKRLISFEDWPYDKNQANKCTSYALAINGFKMTSNDEGAPSAMCICCQKDLIWEPNDDAKAEHLRSSPNCALALILNGKTEADLTLRDSLTIVVMRENVIALKSVFEKDKDNVRKCNDYNNKLYKKALEQFNKK</sequence>
<organism evidence="1 2">
    <name type="scientific">Rhabditophanes sp. KR3021</name>
    <dbReference type="NCBI Taxonomy" id="114890"/>
    <lineage>
        <taxon>Eukaryota</taxon>
        <taxon>Metazoa</taxon>
        <taxon>Ecdysozoa</taxon>
        <taxon>Nematoda</taxon>
        <taxon>Chromadorea</taxon>
        <taxon>Rhabditida</taxon>
        <taxon>Tylenchina</taxon>
        <taxon>Panagrolaimomorpha</taxon>
        <taxon>Strongyloidoidea</taxon>
        <taxon>Alloionematidae</taxon>
        <taxon>Rhabditophanes</taxon>
    </lineage>
</organism>
<evidence type="ECO:0000313" key="2">
    <source>
        <dbReference type="WBParaSite" id="RSKR_0000562700.1"/>
    </source>
</evidence>
<proteinExistence type="predicted"/>
<dbReference type="WBParaSite" id="RSKR_0000562700.1">
    <property type="protein sequence ID" value="RSKR_0000562700.1"/>
    <property type="gene ID" value="RSKR_0000562700"/>
</dbReference>
<dbReference type="Proteomes" id="UP000095286">
    <property type="component" value="Unplaced"/>
</dbReference>
<evidence type="ECO:0000313" key="1">
    <source>
        <dbReference type="Proteomes" id="UP000095286"/>
    </source>
</evidence>